<dbReference type="SUPFAM" id="SSF51069">
    <property type="entry name" value="Carbonic anhydrase"/>
    <property type="match status" value="1"/>
</dbReference>
<keyword evidence="7" id="KW-0732">Signal</keyword>
<accession>A0A1L8EB17</accession>
<feature type="chain" id="PRO_5012589313" description="carbonic anhydrase" evidence="7">
    <location>
        <begin position="21"/>
        <end position="278"/>
    </location>
</feature>
<dbReference type="PANTHER" id="PTHR18952:SF265">
    <property type="entry name" value="CARBONIC ANHYDRASE"/>
    <property type="match status" value="1"/>
</dbReference>
<evidence type="ECO:0000313" key="9">
    <source>
        <dbReference type="EMBL" id="JAV15947.1"/>
    </source>
</evidence>
<feature type="signal peptide" evidence="7">
    <location>
        <begin position="1"/>
        <end position="20"/>
    </location>
</feature>
<evidence type="ECO:0000256" key="1">
    <source>
        <dbReference type="ARBA" id="ARBA00010718"/>
    </source>
</evidence>
<dbReference type="InterPro" id="IPR023561">
    <property type="entry name" value="Carbonic_anhydrase_a-class"/>
</dbReference>
<comment type="similarity">
    <text evidence="1">Belongs to the alpha-carbonic anhydrase family.</text>
</comment>
<evidence type="ECO:0000256" key="4">
    <source>
        <dbReference type="ARBA" id="ARBA00022833"/>
    </source>
</evidence>
<dbReference type="InterPro" id="IPR001148">
    <property type="entry name" value="CA_dom"/>
</dbReference>
<proteinExistence type="inferred from homology"/>
<dbReference type="EMBL" id="GFDG01002852">
    <property type="protein sequence ID" value="JAV15947.1"/>
    <property type="molecule type" value="Transcribed_RNA"/>
</dbReference>
<dbReference type="Gene3D" id="3.10.200.10">
    <property type="entry name" value="Alpha carbonic anhydrase"/>
    <property type="match status" value="1"/>
</dbReference>
<evidence type="ECO:0000256" key="5">
    <source>
        <dbReference type="ARBA" id="ARBA00023239"/>
    </source>
</evidence>
<dbReference type="EC" id="4.2.1.1" evidence="2"/>
<dbReference type="Pfam" id="PF00194">
    <property type="entry name" value="Carb_anhydrase"/>
    <property type="match status" value="1"/>
</dbReference>
<dbReference type="GO" id="GO:0004089">
    <property type="term" value="F:carbonate dehydratase activity"/>
    <property type="evidence" value="ECO:0007669"/>
    <property type="project" value="UniProtKB-EC"/>
</dbReference>
<comment type="catalytic activity">
    <reaction evidence="6">
        <text>hydrogencarbonate + H(+) = CO2 + H2O</text>
        <dbReference type="Rhea" id="RHEA:10748"/>
        <dbReference type="ChEBI" id="CHEBI:15377"/>
        <dbReference type="ChEBI" id="CHEBI:15378"/>
        <dbReference type="ChEBI" id="CHEBI:16526"/>
        <dbReference type="ChEBI" id="CHEBI:17544"/>
        <dbReference type="EC" id="4.2.1.1"/>
    </reaction>
</comment>
<dbReference type="InterPro" id="IPR036398">
    <property type="entry name" value="CA_dom_sf"/>
</dbReference>
<reference evidence="9" key="1">
    <citation type="submission" date="2017-01" db="EMBL/GenBank/DDBJ databases">
        <title>An insight into the sialome and mialome of the horn fly, Haematobia irritans.</title>
        <authorList>
            <person name="Breijo M."/>
            <person name="Boiani M."/>
            <person name="Ures X."/>
            <person name="Rocha S."/>
            <person name="Sequeira M."/>
            <person name="Ribeiro J.M."/>
        </authorList>
    </citation>
    <scope>NUCLEOTIDE SEQUENCE</scope>
</reference>
<dbReference type="AlphaFoldDB" id="A0A1L8EB17"/>
<keyword evidence="3" id="KW-0479">Metal-binding</keyword>
<evidence type="ECO:0000256" key="3">
    <source>
        <dbReference type="ARBA" id="ARBA00022723"/>
    </source>
</evidence>
<dbReference type="PANTHER" id="PTHR18952">
    <property type="entry name" value="CARBONIC ANHYDRASE"/>
    <property type="match status" value="1"/>
</dbReference>
<feature type="domain" description="Alpha-carbonic anhydrase" evidence="8">
    <location>
        <begin position="19"/>
        <end position="277"/>
    </location>
</feature>
<evidence type="ECO:0000259" key="8">
    <source>
        <dbReference type="PROSITE" id="PS51144"/>
    </source>
</evidence>
<dbReference type="GO" id="GO:0008270">
    <property type="term" value="F:zinc ion binding"/>
    <property type="evidence" value="ECO:0007669"/>
    <property type="project" value="InterPro"/>
</dbReference>
<name>A0A1L8EB17_HAEIR</name>
<evidence type="ECO:0000256" key="2">
    <source>
        <dbReference type="ARBA" id="ARBA00012925"/>
    </source>
</evidence>
<protein>
    <recommendedName>
        <fullName evidence="2">carbonic anhydrase</fullName>
        <ecNumber evidence="2">4.2.1.1</ecNumber>
    </recommendedName>
</protein>
<evidence type="ECO:0000256" key="7">
    <source>
        <dbReference type="SAM" id="SignalP"/>
    </source>
</evidence>
<organism evidence="9">
    <name type="scientific">Haematobia irritans</name>
    <name type="common">Horn fly</name>
    <name type="synonym">Conops irritans</name>
    <dbReference type="NCBI Taxonomy" id="7368"/>
    <lineage>
        <taxon>Eukaryota</taxon>
        <taxon>Metazoa</taxon>
        <taxon>Ecdysozoa</taxon>
        <taxon>Arthropoda</taxon>
        <taxon>Hexapoda</taxon>
        <taxon>Insecta</taxon>
        <taxon>Pterygota</taxon>
        <taxon>Neoptera</taxon>
        <taxon>Endopterygota</taxon>
        <taxon>Diptera</taxon>
        <taxon>Brachycera</taxon>
        <taxon>Muscomorpha</taxon>
        <taxon>Muscoidea</taxon>
        <taxon>Muscidae</taxon>
        <taxon>Haematobia</taxon>
    </lineage>
</organism>
<dbReference type="SMART" id="SM01057">
    <property type="entry name" value="Carb_anhydrase"/>
    <property type="match status" value="1"/>
</dbReference>
<keyword evidence="4" id="KW-0862">Zinc</keyword>
<sequence>MAKALVFCCLLLTIACGIKAWSYDVQDQWSNDYPACGLTKQSPIAINTKDLVTEKYPAIKYVKYNKLYNAKLTNNGHSAQLVIPGKILMPKISGGPLPKGEKYEFVNLHFHWGSNNDVGSEHTIDEKRHAVEIHGVHYNVKYGNLEEALKHEDGVAVLSAFYDTSLEQKLPGLQAISNALSKIVTPGTSVDIPKFKLSALYGGMDVSSKHVFYSYSGSLTTPPCAEAVTWIIFPKPVAVATAQLEPFRQLMDEHGQVLVNNYRNVQDMNGRDVHYSKS</sequence>
<keyword evidence="5" id="KW-0456">Lyase</keyword>
<evidence type="ECO:0000256" key="6">
    <source>
        <dbReference type="ARBA" id="ARBA00048348"/>
    </source>
</evidence>
<dbReference type="PROSITE" id="PS51257">
    <property type="entry name" value="PROKAR_LIPOPROTEIN"/>
    <property type="match status" value="1"/>
</dbReference>
<dbReference type="PROSITE" id="PS51144">
    <property type="entry name" value="ALPHA_CA_2"/>
    <property type="match status" value="1"/>
</dbReference>
<dbReference type="CDD" id="cd00326">
    <property type="entry name" value="alpha_CA"/>
    <property type="match status" value="1"/>
</dbReference>